<dbReference type="eggNOG" id="COG0427">
    <property type="taxonomic scope" value="Bacteria"/>
</dbReference>
<dbReference type="AlphaFoldDB" id="A0A081NG76"/>
<reference evidence="5 6" key="1">
    <citation type="submission" date="2014-06" db="EMBL/GenBank/DDBJ databases">
        <title>Whole Genome Sequences of Three Symbiotic Endozoicomonas Bacteria.</title>
        <authorList>
            <person name="Neave M.J."/>
            <person name="Apprill A."/>
            <person name="Voolstra C.R."/>
        </authorList>
    </citation>
    <scope>NUCLEOTIDE SEQUENCE [LARGE SCALE GENOMIC DNA]</scope>
    <source>
        <strain evidence="5 6">DSM 25634</strain>
    </source>
</reference>
<sequence>MSYQEEYRSKLRSASDAVQIIPKNSTMVIGLGMSEPPALLSAIEDRVKCKELEKLRLYYMHPATPLQDTLLKMEYLDTVDLYPFYATHKEWELLKEGLKEGVKLVNYIPANFHQIPYIMTHDLTLDTCVVTVSPMTGGGYFSTGTSSDYTIVAARNAKRLIIEVNENMPQVFGNTYIHISEVDAIVENTVELPQEPPHKEPSAIDEKIASHIIGHCTDGMTIQIGAGNVPNAVCNKLSQFNDMGIHSELLSPSMVQLIKSGNVNNRLKKIDVGKSVFTLSAGNTEMFEFIHNNPGIEGHPASYVNDPCVIGKNDRAFSLNAFVEIDLFGQVNAEFIAGHQYSTAGGQLDFIEGVQRSKDGISILAATSTAGGGKFSRIVKSISGPATDTRNSIQYVATEFGITSLRGKSTSERARALIALAHPDFRPELEEYAQSQHYI</sequence>
<dbReference type="Pfam" id="PF02550">
    <property type="entry name" value="AcetylCoA_hydro"/>
    <property type="match status" value="1"/>
</dbReference>
<dbReference type="Gene3D" id="3.40.1080.20">
    <property type="entry name" value="Acetyl-CoA hydrolase/transferase C-terminal domain"/>
    <property type="match status" value="1"/>
</dbReference>
<dbReference type="InterPro" id="IPR026888">
    <property type="entry name" value="AcetylCoA_hyd_C"/>
</dbReference>
<keyword evidence="6" id="KW-1185">Reference proteome</keyword>
<accession>A0A081NG76</accession>
<dbReference type="InterPro" id="IPR037171">
    <property type="entry name" value="NagB/RpiA_transferase-like"/>
</dbReference>
<evidence type="ECO:0000259" key="4">
    <source>
        <dbReference type="Pfam" id="PF13336"/>
    </source>
</evidence>
<evidence type="ECO:0000256" key="1">
    <source>
        <dbReference type="ARBA" id="ARBA00009632"/>
    </source>
</evidence>
<dbReference type="PANTHER" id="PTHR21432:SF20">
    <property type="entry name" value="ACETYL-COA HYDROLASE"/>
    <property type="match status" value="1"/>
</dbReference>
<evidence type="ECO:0000313" key="5">
    <source>
        <dbReference type="EMBL" id="KEQ17449.1"/>
    </source>
</evidence>
<protein>
    <submittedName>
        <fullName evidence="5">Uncharacterized protein</fullName>
    </submittedName>
</protein>
<dbReference type="Gene3D" id="3.30.750.70">
    <property type="entry name" value="4-hydroxybutyrate coenzyme like domains"/>
    <property type="match status" value="1"/>
</dbReference>
<dbReference type="Pfam" id="PF13336">
    <property type="entry name" value="AcetylCoA_hyd_C"/>
    <property type="match status" value="1"/>
</dbReference>
<keyword evidence="2" id="KW-0808">Transferase</keyword>
<dbReference type="Proteomes" id="UP000028073">
    <property type="component" value="Unassembled WGS sequence"/>
</dbReference>
<dbReference type="InterPro" id="IPR038460">
    <property type="entry name" value="AcetylCoA_hyd_C_sf"/>
</dbReference>
<dbReference type="PANTHER" id="PTHR21432">
    <property type="entry name" value="ACETYL-COA HYDROLASE-RELATED"/>
    <property type="match status" value="1"/>
</dbReference>
<evidence type="ECO:0000313" key="6">
    <source>
        <dbReference type="Proteomes" id="UP000028073"/>
    </source>
</evidence>
<dbReference type="SUPFAM" id="SSF100950">
    <property type="entry name" value="NagB/RpiA/CoA transferase-like"/>
    <property type="match status" value="2"/>
</dbReference>
<dbReference type="EMBL" id="JOKH01000003">
    <property type="protein sequence ID" value="KEQ17449.1"/>
    <property type="molecule type" value="Genomic_DNA"/>
</dbReference>
<dbReference type="InterPro" id="IPR003702">
    <property type="entry name" value="ActCoA_hydro_N"/>
</dbReference>
<gene>
    <name evidence="5" type="ORF">GZ78_16880</name>
</gene>
<organism evidence="5 6">
    <name type="scientific">Endozoicomonas numazuensis</name>
    <dbReference type="NCBI Taxonomy" id="1137799"/>
    <lineage>
        <taxon>Bacteria</taxon>
        <taxon>Pseudomonadati</taxon>
        <taxon>Pseudomonadota</taxon>
        <taxon>Gammaproteobacteria</taxon>
        <taxon>Oceanospirillales</taxon>
        <taxon>Endozoicomonadaceae</taxon>
        <taxon>Endozoicomonas</taxon>
    </lineage>
</organism>
<evidence type="ECO:0000256" key="2">
    <source>
        <dbReference type="ARBA" id="ARBA00022679"/>
    </source>
</evidence>
<dbReference type="Gene3D" id="3.40.1080.10">
    <property type="entry name" value="Glutaconate Coenzyme A-transferase"/>
    <property type="match status" value="1"/>
</dbReference>
<dbReference type="InterPro" id="IPR046433">
    <property type="entry name" value="ActCoA_hydro"/>
</dbReference>
<dbReference type="GO" id="GO:0008775">
    <property type="term" value="F:acetate CoA-transferase activity"/>
    <property type="evidence" value="ECO:0007669"/>
    <property type="project" value="InterPro"/>
</dbReference>
<comment type="similarity">
    <text evidence="1">Belongs to the acetyl-CoA hydrolase/transferase family.</text>
</comment>
<dbReference type="STRING" id="1137799.GZ78_16880"/>
<comment type="caution">
    <text evidence="5">The sequence shown here is derived from an EMBL/GenBank/DDBJ whole genome shotgun (WGS) entry which is preliminary data.</text>
</comment>
<evidence type="ECO:0000259" key="3">
    <source>
        <dbReference type="Pfam" id="PF02550"/>
    </source>
</evidence>
<dbReference type="GO" id="GO:0006083">
    <property type="term" value="P:acetate metabolic process"/>
    <property type="evidence" value="ECO:0007669"/>
    <property type="project" value="InterPro"/>
</dbReference>
<proteinExistence type="inferred from homology"/>
<dbReference type="RefSeq" id="WP_034837722.1">
    <property type="nucleotide sequence ID" value="NZ_JOKH01000003.1"/>
</dbReference>
<feature type="domain" description="Acetyl-CoA hydrolase/transferase N-terminal" evidence="3">
    <location>
        <begin position="3"/>
        <end position="188"/>
    </location>
</feature>
<feature type="domain" description="Acetyl-CoA hydrolase/transferase C-terminal" evidence="4">
    <location>
        <begin position="282"/>
        <end position="433"/>
    </location>
</feature>
<dbReference type="OrthoDB" id="9801795at2"/>
<name>A0A081NG76_9GAMM</name>